<evidence type="ECO:0000256" key="1">
    <source>
        <dbReference type="SAM" id="MobiDB-lite"/>
    </source>
</evidence>
<feature type="region of interest" description="Disordered" evidence="1">
    <location>
        <begin position="72"/>
        <end position="92"/>
    </location>
</feature>
<name>A0ABS8V4R7_DATST</name>
<proteinExistence type="predicted"/>
<reference evidence="2 3" key="1">
    <citation type="journal article" date="2021" name="BMC Genomics">
        <title>Datura genome reveals duplications of psychoactive alkaloid biosynthetic genes and high mutation rate following tissue culture.</title>
        <authorList>
            <person name="Rajewski A."/>
            <person name="Carter-House D."/>
            <person name="Stajich J."/>
            <person name="Litt A."/>
        </authorList>
    </citation>
    <scope>NUCLEOTIDE SEQUENCE [LARGE SCALE GENOMIC DNA]</scope>
    <source>
        <strain evidence="2">AR-01</strain>
    </source>
</reference>
<feature type="region of interest" description="Disordered" evidence="1">
    <location>
        <begin position="21"/>
        <end position="48"/>
    </location>
</feature>
<sequence length="196" mass="22209">MRAVDVACVMQTHLFADYPTGKTLTRMPERLPPSPKEKTKSKEKGKDTSILANAEESLCFYVESHLFADHPTGKTLTRMPERLPPPPKAKAKAKKKARTLLSLLMWRKVDMKVMNGKAPLPRMYMSFLEEAMATAHVTRGPINYLLGSLEEDEERELEDDATTTIIFKLKLFNFIDVHCLSHWAQLTLKRVALAPA</sequence>
<organism evidence="2 3">
    <name type="scientific">Datura stramonium</name>
    <name type="common">Jimsonweed</name>
    <name type="synonym">Common thornapple</name>
    <dbReference type="NCBI Taxonomy" id="4076"/>
    <lineage>
        <taxon>Eukaryota</taxon>
        <taxon>Viridiplantae</taxon>
        <taxon>Streptophyta</taxon>
        <taxon>Embryophyta</taxon>
        <taxon>Tracheophyta</taxon>
        <taxon>Spermatophyta</taxon>
        <taxon>Magnoliopsida</taxon>
        <taxon>eudicotyledons</taxon>
        <taxon>Gunneridae</taxon>
        <taxon>Pentapetalae</taxon>
        <taxon>asterids</taxon>
        <taxon>lamiids</taxon>
        <taxon>Solanales</taxon>
        <taxon>Solanaceae</taxon>
        <taxon>Solanoideae</taxon>
        <taxon>Datureae</taxon>
        <taxon>Datura</taxon>
    </lineage>
</organism>
<gene>
    <name evidence="2" type="ORF">HAX54_027549</name>
</gene>
<keyword evidence="3" id="KW-1185">Reference proteome</keyword>
<dbReference type="EMBL" id="JACEIK010003344">
    <property type="protein sequence ID" value="MCD9641382.1"/>
    <property type="molecule type" value="Genomic_DNA"/>
</dbReference>
<comment type="caution">
    <text evidence="2">The sequence shown here is derived from an EMBL/GenBank/DDBJ whole genome shotgun (WGS) entry which is preliminary data.</text>
</comment>
<accession>A0ABS8V4R7</accession>
<evidence type="ECO:0000313" key="3">
    <source>
        <dbReference type="Proteomes" id="UP000823775"/>
    </source>
</evidence>
<protein>
    <submittedName>
        <fullName evidence="2">Uncharacterized protein</fullName>
    </submittedName>
</protein>
<evidence type="ECO:0000313" key="2">
    <source>
        <dbReference type="EMBL" id="MCD9641382.1"/>
    </source>
</evidence>
<feature type="compositionally biased region" description="Basic and acidic residues" evidence="1">
    <location>
        <begin position="35"/>
        <end position="47"/>
    </location>
</feature>
<dbReference type="Proteomes" id="UP000823775">
    <property type="component" value="Unassembled WGS sequence"/>
</dbReference>